<dbReference type="AlphaFoldDB" id="A0A382Q7U9"/>
<protein>
    <recommendedName>
        <fullName evidence="1">FAS1-like dehydratase domain-containing protein</fullName>
    </recommendedName>
</protein>
<dbReference type="Gene3D" id="3.10.129.10">
    <property type="entry name" value="Hotdog Thioesterase"/>
    <property type="match status" value="1"/>
</dbReference>
<evidence type="ECO:0000259" key="1">
    <source>
        <dbReference type="Pfam" id="PF13452"/>
    </source>
</evidence>
<dbReference type="CDD" id="cd03441">
    <property type="entry name" value="R_hydratase_like"/>
    <property type="match status" value="1"/>
</dbReference>
<name>A0A382Q7U9_9ZZZZ</name>
<dbReference type="InterPro" id="IPR029069">
    <property type="entry name" value="HotDog_dom_sf"/>
</dbReference>
<dbReference type="InterPro" id="IPR039569">
    <property type="entry name" value="FAS1-like_DH_region"/>
</dbReference>
<reference evidence="2" key="1">
    <citation type="submission" date="2018-05" db="EMBL/GenBank/DDBJ databases">
        <authorList>
            <person name="Lanie J.A."/>
            <person name="Ng W.-L."/>
            <person name="Kazmierczak K.M."/>
            <person name="Andrzejewski T.M."/>
            <person name="Davidsen T.M."/>
            <person name="Wayne K.J."/>
            <person name="Tettelin H."/>
            <person name="Glass J.I."/>
            <person name="Rusch D."/>
            <person name="Podicherti R."/>
            <person name="Tsui H.-C.T."/>
            <person name="Winkler M.E."/>
        </authorList>
    </citation>
    <scope>NUCLEOTIDE SEQUENCE</scope>
</reference>
<dbReference type="SUPFAM" id="SSF54637">
    <property type="entry name" value="Thioesterase/thiol ester dehydrase-isomerase"/>
    <property type="match status" value="1"/>
</dbReference>
<accession>A0A382Q7U9</accession>
<feature type="domain" description="FAS1-like dehydratase" evidence="1">
    <location>
        <begin position="28"/>
        <end position="142"/>
    </location>
</feature>
<sequence>MASKKTDIYSYIPDGKHSGSINYAELEIGTVVSQQKYILDRKSVKKYISAVKDTSVQHETGASNIAPPMSIAALSLRGVVNDLKIPGGTLHVGQELSFLKPVRVGMHLECTAILSSNSVRGEFRFMVVDLNVKDDINDHVMKGKSTIMLPVNVSV</sequence>
<organism evidence="2">
    <name type="scientific">marine metagenome</name>
    <dbReference type="NCBI Taxonomy" id="408172"/>
    <lineage>
        <taxon>unclassified sequences</taxon>
        <taxon>metagenomes</taxon>
        <taxon>ecological metagenomes</taxon>
    </lineage>
</organism>
<evidence type="ECO:0000313" key="2">
    <source>
        <dbReference type="EMBL" id="SVC80311.1"/>
    </source>
</evidence>
<gene>
    <name evidence="2" type="ORF">METZ01_LOCUS333165</name>
</gene>
<dbReference type="EMBL" id="UINC01111819">
    <property type="protein sequence ID" value="SVC80311.1"/>
    <property type="molecule type" value="Genomic_DNA"/>
</dbReference>
<proteinExistence type="predicted"/>
<dbReference type="Pfam" id="PF13452">
    <property type="entry name" value="FAS1_DH_region"/>
    <property type="match status" value="1"/>
</dbReference>